<comment type="similarity">
    <text evidence="1">Belongs to the sigma-70 factor family. ECF subfamily.</text>
</comment>
<feature type="domain" description="RNA polymerase sigma-70 region 2" evidence="5">
    <location>
        <begin position="13"/>
        <end position="82"/>
    </location>
</feature>
<dbReference type="InterPro" id="IPR007627">
    <property type="entry name" value="RNA_pol_sigma70_r2"/>
</dbReference>
<sequence length="181" mass="20852">MLSLPRQKSIELLYREHRAWLKDWLRVRLGCPQYAADLAQDTFVRLIQARQGATEAVKLKAPRAYLRVIAHGLMVDHWRRADLERAYAEALASRPEGFEPSPEHRLMVLEVLLRLDALLGRLKPRMREVFILVHIDNCTLAEVAERLSLSRATVERDLAAAMRHCYQQVFENVPLGEPVHG</sequence>
<evidence type="ECO:0000259" key="6">
    <source>
        <dbReference type="Pfam" id="PF08281"/>
    </source>
</evidence>
<dbReference type="PANTHER" id="PTHR43133:SF63">
    <property type="entry name" value="RNA POLYMERASE SIGMA FACTOR FECI-RELATED"/>
    <property type="match status" value="1"/>
</dbReference>
<dbReference type="InterPro" id="IPR013249">
    <property type="entry name" value="RNA_pol_sigma70_r4_t2"/>
</dbReference>
<name>A0ABW3WCW7_9RHOO</name>
<evidence type="ECO:0000256" key="3">
    <source>
        <dbReference type="ARBA" id="ARBA00023082"/>
    </source>
</evidence>
<dbReference type="SUPFAM" id="SSF88659">
    <property type="entry name" value="Sigma3 and sigma4 domains of RNA polymerase sigma factors"/>
    <property type="match status" value="1"/>
</dbReference>
<evidence type="ECO:0000313" key="7">
    <source>
        <dbReference type="EMBL" id="MFD1263852.1"/>
    </source>
</evidence>
<evidence type="ECO:0000256" key="2">
    <source>
        <dbReference type="ARBA" id="ARBA00023015"/>
    </source>
</evidence>
<reference evidence="8" key="1">
    <citation type="journal article" date="2019" name="Int. J. Syst. Evol. Microbiol.">
        <title>The Global Catalogue of Microorganisms (GCM) 10K type strain sequencing project: providing services to taxonomists for standard genome sequencing and annotation.</title>
        <authorList>
            <consortium name="The Broad Institute Genomics Platform"/>
            <consortium name="The Broad Institute Genome Sequencing Center for Infectious Disease"/>
            <person name="Wu L."/>
            <person name="Ma J."/>
        </authorList>
    </citation>
    <scope>NUCLEOTIDE SEQUENCE [LARGE SCALE GENOMIC DNA]</scope>
    <source>
        <strain evidence="8">CCUG 48884</strain>
    </source>
</reference>
<dbReference type="NCBIfam" id="TIGR02937">
    <property type="entry name" value="sigma70-ECF"/>
    <property type="match status" value="1"/>
</dbReference>
<keyword evidence="8" id="KW-1185">Reference proteome</keyword>
<accession>A0ABW3WCW7</accession>
<keyword evidence="3" id="KW-0731">Sigma factor</keyword>
<dbReference type="Gene3D" id="1.10.10.10">
    <property type="entry name" value="Winged helix-like DNA-binding domain superfamily/Winged helix DNA-binding domain"/>
    <property type="match status" value="1"/>
</dbReference>
<gene>
    <name evidence="7" type="ORF">ACFQ4M_09665</name>
</gene>
<keyword evidence="2" id="KW-0805">Transcription regulation</keyword>
<feature type="domain" description="RNA polymerase sigma factor 70 region 4 type 2" evidence="6">
    <location>
        <begin position="113"/>
        <end position="165"/>
    </location>
</feature>
<organism evidence="7 8">
    <name type="scientific">Thauera mechernichensis</name>
    <dbReference type="NCBI Taxonomy" id="82788"/>
    <lineage>
        <taxon>Bacteria</taxon>
        <taxon>Pseudomonadati</taxon>
        <taxon>Pseudomonadota</taxon>
        <taxon>Betaproteobacteria</taxon>
        <taxon>Rhodocyclales</taxon>
        <taxon>Zoogloeaceae</taxon>
        <taxon>Thauera</taxon>
    </lineage>
</organism>
<dbReference type="Gene3D" id="1.10.1740.10">
    <property type="match status" value="1"/>
</dbReference>
<comment type="caution">
    <text evidence="7">The sequence shown here is derived from an EMBL/GenBank/DDBJ whole genome shotgun (WGS) entry which is preliminary data.</text>
</comment>
<evidence type="ECO:0000313" key="8">
    <source>
        <dbReference type="Proteomes" id="UP001597158"/>
    </source>
</evidence>
<dbReference type="EMBL" id="JBHTMC010000020">
    <property type="protein sequence ID" value="MFD1263852.1"/>
    <property type="molecule type" value="Genomic_DNA"/>
</dbReference>
<evidence type="ECO:0000256" key="1">
    <source>
        <dbReference type="ARBA" id="ARBA00010641"/>
    </source>
</evidence>
<evidence type="ECO:0000256" key="4">
    <source>
        <dbReference type="ARBA" id="ARBA00023163"/>
    </source>
</evidence>
<dbReference type="Pfam" id="PF08281">
    <property type="entry name" value="Sigma70_r4_2"/>
    <property type="match status" value="1"/>
</dbReference>
<protein>
    <submittedName>
        <fullName evidence="7">Sigma-70 family RNA polymerase sigma factor</fullName>
    </submittedName>
</protein>
<dbReference type="RefSeq" id="WP_037982566.1">
    <property type="nucleotide sequence ID" value="NZ_JARQZE010000005.1"/>
</dbReference>
<keyword evidence="4" id="KW-0804">Transcription</keyword>
<dbReference type="Pfam" id="PF04542">
    <property type="entry name" value="Sigma70_r2"/>
    <property type="match status" value="1"/>
</dbReference>
<dbReference type="InterPro" id="IPR039425">
    <property type="entry name" value="RNA_pol_sigma-70-like"/>
</dbReference>
<dbReference type="PANTHER" id="PTHR43133">
    <property type="entry name" value="RNA POLYMERASE ECF-TYPE SIGMA FACTO"/>
    <property type="match status" value="1"/>
</dbReference>
<proteinExistence type="inferred from homology"/>
<evidence type="ECO:0000259" key="5">
    <source>
        <dbReference type="Pfam" id="PF04542"/>
    </source>
</evidence>
<dbReference type="SUPFAM" id="SSF88946">
    <property type="entry name" value="Sigma2 domain of RNA polymerase sigma factors"/>
    <property type="match status" value="1"/>
</dbReference>
<dbReference type="Proteomes" id="UP001597158">
    <property type="component" value="Unassembled WGS sequence"/>
</dbReference>
<dbReference type="InterPro" id="IPR014284">
    <property type="entry name" value="RNA_pol_sigma-70_dom"/>
</dbReference>
<dbReference type="InterPro" id="IPR036388">
    <property type="entry name" value="WH-like_DNA-bd_sf"/>
</dbReference>
<dbReference type="InterPro" id="IPR013325">
    <property type="entry name" value="RNA_pol_sigma_r2"/>
</dbReference>
<dbReference type="InterPro" id="IPR013324">
    <property type="entry name" value="RNA_pol_sigma_r3/r4-like"/>
</dbReference>